<dbReference type="EMBL" id="SLUI01000001">
    <property type="protein sequence ID" value="TCL40185.1"/>
    <property type="molecule type" value="Genomic_DNA"/>
</dbReference>
<gene>
    <name evidence="1" type="ORF">EV210_101386</name>
</gene>
<evidence type="ECO:0000313" key="2">
    <source>
        <dbReference type="Proteomes" id="UP000295063"/>
    </source>
</evidence>
<keyword evidence="2" id="KW-1185">Reference proteome</keyword>
<evidence type="ECO:0000313" key="1">
    <source>
        <dbReference type="EMBL" id="TCL40185.1"/>
    </source>
</evidence>
<sequence>MKELIPCTMCKHPQCVDLYEMQLTLAKTTNTTFDERRLHQIECICHRCTQTPEYKNEYLLCQKEHLALTHKAEVRHH</sequence>
<comment type="caution">
    <text evidence="1">The sequence shown here is derived from an EMBL/GenBank/DDBJ whole genome shotgun (WGS) entry which is preliminary data.</text>
</comment>
<organism evidence="1 2">
    <name type="scientific">Anaerospora hongkongensis</name>
    <dbReference type="NCBI Taxonomy" id="244830"/>
    <lineage>
        <taxon>Bacteria</taxon>
        <taxon>Bacillati</taxon>
        <taxon>Bacillota</taxon>
        <taxon>Negativicutes</taxon>
        <taxon>Selenomonadales</taxon>
        <taxon>Sporomusaceae</taxon>
        <taxon>Anaerospora</taxon>
    </lineage>
</organism>
<accession>A0A4R1QB55</accession>
<dbReference type="Proteomes" id="UP000295063">
    <property type="component" value="Unassembled WGS sequence"/>
</dbReference>
<protein>
    <submittedName>
        <fullName evidence="1">Uncharacterized protein</fullName>
    </submittedName>
</protein>
<proteinExistence type="predicted"/>
<dbReference type="AlphaFoldDB" id="A0A4R1QB55"/>
<name>A0A4R1QB55_9FIRM</name>
<reference evidence="1 2" key="1">
    <citation type="submission" date="2019-03" db="EMBL/GenBank/DDBJ databases">
        <title>Genomic Encyclopedia of Type Strains, Phase IV (KMG-IV): sequencing the most valuable type-strain genomes for metagenomic binning, comparative biology and taxonomic classification.</title>
        <authorList>
            <person name="Goeker M."/>
        </authorList>
    </citation>
    <scope>NUCLEOTIDE SEQUENCE [LARGE SCALE GENOMIC DNA]</scope>
    <source>
        <strain evidence="1 2">DSM 15969</strain>
    </source>
</reference>